<proteinExistence type="predicted"/>
<dbReference type="Proteomes" id="UP000076574">
    <property type="component" value="Unassembled WGS sequence"/>
</dbReference>
<dbReference type="STRING" id="943830.A4A58_02540"/>
<evidence type="ECO:0000256" key="1">
    <source>
        <dbReference type="SAM" id="MobiDB-lite"/>
    </source>
</evidence>
<protein>
    <submittedName>
        <fullName evidence="2">Uncharacterized protein</fullName>
    </submittedName>
</protein>
<accession>A0A161QUS5</accession>
<organism evidence="2 3">
    <name type="scientific">Tardiphaga robiniae</name>
    <dbReference type="NCBI Taxonomy" id="943830"/>
    <lineage>
        <taxon>Bacteria</taxon>
        <taxon>Pseudomonadati</taxon>
        <taxon>Pseudomonadota</taxon>
        <taxon>Alphaproteobacteria</taxon>
        <taxon>Hyphomicrobiales</taxon>
        <taxon>Nitrobacteraceae</taxon>
        <taxon>Tardiphaga</taxon>
    </lineage>
</organism>
<dbReference type="EMBL" id="LVYV01000001">
    <property type="protein sequence ID" value="KZD25334.1"/>
    <property type="molecule type" value="Genomic_DNA"/>
</dbReference>
<sequence length="67" mass="7304">MQDRANADAPAFAITAPATEQIGEPPAGLGSARPYGYRVELPALRVQTVVGARSRPDRFRLKIYAYD</sequence>
<gene>
    <name evidence="2" type="ORF">A4A58_02540</name>
</gene>
<evidence type="ECO:0000313" key="3">
    <source>
        <dbReference type="Proteomes" id="UP000076574"/>
    </source>
</evidence>
<evidence type="ECO:0000313" key="2">
    <source>
        <dbReference type="EMBL" id="KZD25334.1"/>
    </source>
</evidence>
<comment type="caution">
    <text evidence="2">The sequence shown here is derived from an EMBL/GenBank/DDBJ whole genome shotgun (WGS) entry which is preliminary data.</text>
</comment>
<keyword evidence="3" id="KW-1185">Reference proteome</keyword>
<feature type="region of interest" description="Disordered" evidence="1">
    <location>
        <begin position="1"/>
        <end position="29"/>
    </location>
</feature>
<feature type="compositionally biased region" description="Low complexity" evidence="1">
    <location>
        <begin position="7"/>
        <end position="19"/>
    </location>
</feature>
<name>A0A161QUS5_9BRAD</name>
<dbReference type="AlphaFoldDB" id="A0A161QUS5"/>
<reference evidence="2 3" key="1">
    <citation type="submission" date="2016-03" db="EMBL/GenBank/DDBJ databases">
        <title>Microsymbionts genomes from the relict species Vavilovia formosa (Stev.) Fed.</title>
        <authorList>
            <person name="Kopat V."/>
            <person name="Chirak E."/>
            <person name="Kimeklis A."/>
            <person name="Andronov E."/>
        </authorList>
    </citation>
    <scope>NUCLEOTIDE SEQUENCE [LARGE SCALE GENOMIC DNA]</scope>
    <source>
        <strain evidence="2 3">Vaf07</strain>
    </source>
</reference>